<dbReference type="Gene3D" id="3.80.10.10">
    <property type="entry name" value="Ribonuclease Inhibitor"/>
    <property type="match status" value="1"/>
</dbReference>
<dbReference type="EMBL" id="KN042430">
    <property type="protein sequence ID" value="KFH62892.1"/>
    <property type="molecule type" value="Genomic_DNA"/>
</dbReference>
<keyword evidence="2" id="KW-1185">Reference proteome</keyword>
<name>A0A086TLR5_9FUNG</name>
<dbReference type="SUPFAM" id="SSF52047">
    <property type="entry name" value="RNI-like"/>
    <property type="match status" value="1"/>
</dbReference>
<gene>
    <name evidence="1" type="ORF">MVEG_11416</name>
</gene>
<dbReference type="InterPro" id="IPR032675">
    <property type="entry name" value="LRR_dom_sf"/>
</dbReference>
<protein>
    <submittedName>
        <fullName evidence="1">Uncharacterized protein</fullName>
    </submittedName>
</protein>
<accession>A0A086TLR5</accession>
<evidence type="ECO:0000313" key="1">
    <source>
        <dbReference type="EMBL" id="KFH62892.1"/>
    </source>
</evidence>
<dbReference type="Proteomes" id="UP000243308">
    <property type="component" value="Unassembled WGS sequence"/>
</dbReference>
<dbReference type="AlphaFoldDB" id="A0A086TLR5"/>
<reference evidence="1 2" key="1">
    <citation type="submission" date="2011-02" db="EMBL/GenBank/DDBJ databases">
        <title>The Genome Sequence of Mortierella verticillata NRRL 6337.</title>
        <authorList>
            <consortium name="The Broad Institute Genome Sequencing Platform"/>
            <person name="Russ C."/>
            <person name="Cuomo C."/>
            <person name="Burger G."/>
            <person name="Gray M.W."/>
            <person name="Holland P.W.H."/>
            <person name="King N."/>
            <person name="Lang F.B.F."/>
            <person name="Roger A.J."/>
            <person name="Ruiz-Trillo I."/>
            <person name="Young S.K."/>
            <person name="Zeng Q."/>
            <person name="Gargeya S."/>
            <person name="Alvarado L."/>
            <person name="Berlin A."/>
            <person name="Chapman S.B."/>
            <person name="Chen Z."/>
            <person name="Freedman E."/>
            <person name="Gellesch M."/>
            <person name="Goldberg J."/>
            <person name="Griggs A."/>
            <person name="Gujja S."/>
            <person name="Heilman E."/>
            <person name="Heiman D."/>
            <person name="Howarth C."/>
            <person name="Mehta T."/>
            <person name="Neiman D."/>
            <person name="Pearson M."/>
            <person name="Roberts A."/>
            <person name="Saif S."/>
            <person name="Shea T."/>
            <person name="Shenoy N."/>
            <person name="Sisk P."/>
            <person name="Stolte C."/>
            <person name="Sykes S."/>
            <person name="White J."/>
            <person name="Yandava C."/>
            <person name="Haas B."/>
            <person name="Nusbaum C."/>
            <person name="Birren B."/>
        </authorList>
    </citation>
    <scope>NUCLEOTIDE SEQUENCE [LARGE SCALE GENOMIC DNA]</scope>
    <source>
        <strain evidence="1 2">NRRL 6337</strain>
    </source>
</reference>
<sequence length="953" mass="109433">MFQQFRSKDGESLQNVQTHTIGRFGDCFVYWSEIQDAFTDINYLKNRNGERVLFEVVKNGDDYELDTPMRIKPSCHPYTVVLWTPPNEDGSPFMLEDINDLNYWRFNIFSARPSILNLPEFEPTLKHHNWAIADRLQRLYKKIVVPGDRYRLGTPPDVLAVSAPRLFLVLPSDLELWDDADPSTQSFRFYYMCDYDYVYAANRLHPKHIHIFAHEGYDLDRPQEFFRQFGRFALTMLETVRDGCSDKLCHVPDLNSSGILDCCPGIIVLHSLIQDTLQPLVNKSIAYIRGLIPEHNGSPVWMNGTESRLVQTFLRVQKGDNRFGSLFRVQGPFHSRWLCPDHAFEGTRLLPLYVFVRDNQGYISAQEATLAVNLKSPSHLNEFGKVLRHSRHPFDVSINLEWSPSRKEFQTALEIFSATTGRFLQIGTTLDVLHKYPQVYSRDMVVWQLGLNRQVMGQIVTLFNYPRPTEKYVYFSVNAVSVVGLLFDDTGLELDVNWAVVRPKLETYISSGWYTPGKGLHLRLTELSSILEPLFVQGLKGIDFFHEKAKKIQWRLGVKDGAVSGIQEIFTPFYLFHVAKIVIPGLQRVVIRLDLPYSVALLFQFIEDNPGLLSADVHTQQNTLFSAIEDFCSSWPRDSRTFSVTFFEQGLDQNGEVLATLEIETGFIDGRYRQRLDIVNWTCGYIGEAVNDWGAMVLNSATRHTPTALLSLRLDISRLTDHGLESMSKVMEQSNLEQLFIECEAIDPSWEHLVLRILGEIRWSALNSLSLSGGNIDGWVRIWAAYADPLEPFDPEDMVGAWNSPQMEHVRESYVLDEKFVSYFRILTEGCKPSTERLSLGLRLQSLTVRSTGGGSEPLSHASVLFIRNLIDYSSLMDLSLENLELQEKQDWHLLVDAIDFSLLVTFSLFGSNFEEAMVLLEKLDERRTPLEKLDLRSTPADEELRRQFRTMY</sequence>
<proteinExistence type="predicted"/>
<evidence type="ECO:0000313" key="2">
    <source>
        <dbReference type="Proteomes" id="UP000243308"/>
    </source>
</evidence>
<organism evidence="1 2">
    <name type="scientific">Podila verticillata NRRL 6337</name>
    <dbReference type="NCBI Taxonomy" id="1069443"/>
    <lineage>
        <taxon>Eukaryota</taxon>
        <taxon>Fungi</taxon>
        <taxon>Fungi incertae sedis</taxon>
        <taxon>Mucoromycota</taxon>
        <taxon>Mortierellomycotina</taxon>
        <taxon>Mortierellomycetes</taxon>
        <taxon>Mortierellales</taxon>
        <taxon>Mortierellaceae</taxon>
        <taxon>Podila</taxon>
    </lineage>
</organism>
<dbReference type="OrthoDB" id="10472567at2759"/>